<feature type="region of interest" description="Disordered" evidence="1">
    <location>
        <begin position="1"/>
        <end position="241"/>
    </location>
</feature>
<proteinExistence type="predicted"/>
<evidence type="ECO:0000256" key="1">
    <source>
        <dbReference type="SAM" id="MobiDB-lite"/>
    </source>
</evidence>
<feature type="compositionally biased region" description="Basic and acidic residues" evidence="1">
    <location>
        <begin position="14"/>
        <end position="118"/>
    </location>
</feature>
<dbReference type="Proteomes" id="UP001209654">
    <property type="component" value="Unassembled WGS sequence"/>
</dbReference>
<evidence type="ECO:0000313" key="4">
    <source>
        <dbReference type="Proteomes" id="UP001209654"/>
    </source>
</evidence>
<name>A0ABQ5MWM4_9MICC</name>
<feature type="compositionally biased region" description="Pro residues" evidence="1">
    <location>
        <begin position="123"/>
        <end position="141"/>
    </location>
</feature>
<dbReference type="SUPFAM" id="SSF49503">
    <property type="entry name" value="Cupredoxins"/>
    <property type="match status" value="1"/>
</dbReference>
<dbReference type="InterPro" id="IPR011707">
    <property type="entry name" value="Cu-oxidase-like_N"/>
</dbReference>
<dbReference type="InterPro" id="IPR008972">
    <property type="entry name" value="Cupredoxin"/>
</dbReference>
<accession>A0ABQ5MWM4</accession>
<feature type="compositionally biased region" description="Polar residues" evidence="1">
    <location>
        <begin position="231"/>
        <end position="240"/>
    </location>
</feature>
<comment type="caution">
    <text evidence="3">The sequence shown here is derived from an EMBL/GenBank/DDBJ whole genome shotgun (WGS) entry which is preliminary data.</text>
</comment>
<gene>
    <name evidence="3" type="ORF">AHIS1636_28010</name>
</gene>
<evidence type="ECO:0000313" key="3">
    <source>
        <dbReference type="EMBL" id="GLB68359.1"/>
    </source>
</evidence>
<feature type="domain" description="Plastocyanin-like" evidence="2">
    <location>
        <begin position="284"/>
        <end position="383"/>
    </location>
</feature>
<feature type="compositionally biased region" description="Low complexity" evidence="1">
    <location>
        <begin position="142"/>
        <end position="184"/>
    </location>
</feature>
<dbReference type="Gene3D" id="2.60.40.420">
    <property type="entry name" value="Cupredoxins - blue copper proteins"/>
    <property type="match status" value="1"/>
</dbReference>
<dbReference type="Pfam" id="PF07732">
    <property type="entry name" value="Cu-oxidase_3"/>
    <property type="match status" value="1"/>
</dbReference>
<sequence length="588" mass="66113">MIESLLPGKLTARQKKEAERKKKEALARKKREAEAKRKREAEARKRAESRRRHEEAMRRAAEDRRKREAAAKKRREAEAKRRREEEARRKAAAEAKRRREEEERRKREEAARKRREEAEANQPKPPSPSPSPVVTPPPVVPNPGGSTDPDPTPTETAAPEPTDPTSSPDPVETTVPDPVGTTDPDPTPPDTSEPEPTDPPSSPDPVDTTPPDPVDPVEPEEEARHRFDSQVDFSSNQNELENPVTEFKQTPDLFVDLSFYGTDLRFDDGAEVEMWSFETADQRKNFPGPLIRPKEGQIFQAHFKPSKGNHTIHWHGMEPDPRNDGVGHTSFEIAGEYTYQWQPEKGRPGDPNWGTAGTYFYHCHVNTTLHVQMGMFGPLIIDPIVHEDYPVSPGARRAFVDGPEYDIDTETLLVPYSMATRWHGMNHAAGLSGEDAGLNHFEPNHFYLLGGELARRPGGKETVWSLKSLRANVKGGSRKRTLLRLLNANYLPTVLRFQDSWGKPVPMAEVIAHDGRPFRDTSKPGEPSLPCGEAGYPMKTSILRSGSAERWDVLLDPPSAGEYQVVVEFRHWITDEIVGSRTVRLVAS</sequence>
<organism evidence="3 4">
    <name type="scientific">Arthrobacter mangrovi</name>
    <dbReference type="NCBI Taxonomy" id="2966350"/>
    <lineage>
        <taxon>Bacteria</taxon>
        <taxon>Bacillati</taxon>
        <taxon>Actinomycetota</taxon>
        <taxon>Actinomycetes</taxon>
        <taxon>Micrococcales</taxon>
        <taxon>Micrococcaceae</taxon>
        <taxon>Arthrobacter</taxon>
    </lineage>
</organism>
<feature type="compositionally biased region" description="Pro residues" evidence="1">
    <location>
        <begin position="185"/>
        <end position="214"/>
    </location>
</feature>
<evidence type="ECO:0000259" key="2">
    <source>
        <dbReference type="Pfam" id="PF07732"/>
    </source>
</evidence>
<keyword evidence="4" id="KW-1185">Reference proteome</keyword>
<protein>
    <recommendedName>
        <fullName evidence="2">Plastocyanin-like domain-containing protein</fullName>
    </recommendedName>
</protein>
<dbReference type="RefSeq" id="WP_264796454.1">
    <property type="nucleotide sequence ID" value="NZ_BRVS01000015.1"/>
</dbReference>
<dbReference type="EMBL" id="BRVS01000015">
    <property type="protein sequence ID" value="GLB68359.1"/>
    <property type="molecule type" value="Genomic_DNA"/>
</dbReference>
<reference evidence="3 4" key="1">
    <citation type="journal article" date="2023" name="Int. J. Syst. Evol. Microbiol.">
        <title>Arthrobacter mangrovi sp. nov., an actinobacterium isolated from the rhizosphere of a mangrove.</title>
        <authorList>
            <person name="Hamada M."/>
            <person name="Saitou S."/>
            <person name="Enomoto N."/>
            <person name="Nanri K."/>
            <person name="Hidaka K."/>
            <person name="Miura T."/>
            <person name="Tamura T."/>
        </authorList>
    </citation>
    <scope>NUCLEOTIDE SEQUENCE [LARGE SCALE GENOMIC DNA]</scope>
    <source>
        <strain evidence="3 4">NBRC 112813</strain>
    </source>
</reference>